<evidence type="ECO:0000313" key="2">
    <source>
        <dbReference type="Proteomes" id="UP000031666"/>
    </source>
</evidence>
<accession>A0A0B8Q8G4</accession>
<comment type="caution">
    <text evidence="1">The sequence shown here is derived from an EMBL/GenBank/DDBJ whole genome shotgun (WGS) entry which is preliminary data.</text>
</comment>
<organism evidence="1 2">
    <name type="scientific">Vibrio ishigakensis</name>
    <dbReference type="NCBI Taxonomy" id="1481914"/>
    <lineage>
        <taxon>Bacteria</taxon>
        <taxon>Pseudomonadati</taxon>
        <taxon>Pseudomonadota</taxon>
        <taxon>Gammaproteobacteria</taxon>
        <taxon>Vibrionales</taxon>
        <taxon>Vibrionaceae</taxon>
        <taxon>Vibrio</taxon>
    </lineage>
</organism>
<dbReference type="Proteomes" id="UP000031666">
    <property type="component" value="Unassembled WGS sequence"/>
</dbReference>
<reference evidence="1 2" key="2">
    <citation type="submission" date="2015-01" db="EMBL/GenBank/DDBJ databases">
        <authorList>
            <consortium name="NBRP consortium"/>
            <person name="Sawabe T."/>
            <person name="Meirelles P."/>
            <person name="Feng G."/>
            <person name="Sayaka M."/>
            <person name="Hattori M."/>
            <person name="Ohkuma M."/>
        </authorList>
    </citation>
    <scope>NUCLEOTIDE SEQUENCE [LARGE SCALE GENOMIC DNA]</scope>
    <source>
        <strain evidence="2">JCM 19241</strain>
    </source>
</reference>
<dbReference type="AlphaFoldDB" id="A0A0B8Q8G4"/>
<protein>
    <submittedName>
        <fullName evidence="1">Uncharacterized protein</fullName>
    </submittedName>
</protein>
<evidence type="ECO:0000313" key="1">
    <source>
        <dbReference type="EMBL" id="GAM73247.1"/>
    </source>
</evidence>
<dbReference type="EMBL" id="BBSC01000001">
    <property type="protein sequence ID" value="GAM73247.1"/>
    <property type="molecule type" value="Genomic_DNA"/>
</dbReference>
<reference evidence="1 2" key="1">
    <citation type="submission" date="2015-01" db="EMBL/GenBank/DDBJ databases">
        <title>Vibrio sp. C94 JCM 19241 whole genome shotgun sequence.</title>
        <authorList>
            <person name="Sawabe T."/>
            <person name="Meirelles P."/>
            <person name="Feng G."/>
            <person name="Sayaka M."/>
            <person name="Hattori M."/>
            <person name="Ohkuma M."/>
        </authorList>
    </citation>
    <scope>NUCLEOTIDE SEQUENCE [LARGE SCALE GENOMIC DNA]</scope>
    <source>
        <strain evidence="2">JCM 19241</strain>
    </source>
</reference>
<sequence>MHGCGWYYIALKNERPIALDMTQTRPRLSTEMRYLLRLGNACIVPLEQHL</sequence>
<proteinExistence type="predicted"/>
<name>A0A0B8Q8G4_9VIBR</name>
<gene>
    <name evidence="1" type="ORF">JCM19241_2702</name>
</gene>